<keyword evidence="2" id="KW-0347">Helicase</keyword>
<accession>A0AAJ2P7W1</accession>
<sequence>MELTQSQLKAVEQLVEKTTSYLTSSEEIELKLQNDGNQTNVAKLKNAIYFKAPTGSGKTFMILNYIDKLIEWNKAEAGKKLVFVIVTLSSAELPKQMEESFNEYKIFIKNTNLKIERIESPSNLKRTAKVDKNYEFFATPDSVFIMGGASFKSNSILREQGSIEAFLSEIKRKGQILIYIRDEAHIGSDIKITTKDKSFEEKMQLNASFILKMTATPKTDLPLVQLSEKDLRKDDIQLLKSEKRHNRGLKSGKNYDDEEILEIACEKFNEIKKEYNDNIKEPGLVGINPAMLIQIDNSSEKDAQKAQKFDENIEKIIKILEKHNLSWVKYFDQNKKESNLRQKSNFTLRDISRNMSSVDVIIFKIGPATGWNIPRACMLVQLRNISSSNLSIQTIGRIKRNPCPNYNLKHNSIAHEYFIYSNVDPEDKNVLKLFLKKEYKDHTFISGQIELPGTRAENRSKIINYEQYWNNFKNEFNNDTKKEEVKAIFEDRLAEYESYYKANKFISIDTEEYGSARLIKSKISNIVELELAIIRLKNNLKKYFTSKIWDFFDKMKQKFLEDGKTSEQILQLIILLEFGRDLAKIYKKTIKNQVENAQYKLNFEEPLPEKIEFNSSENDKLVATNDSFGYETIDDKTSEDNLPLDSDAEQSFANELINISESDPNIRFWAKNPVHTKLGFQYINGNEIANSYPDFLVSKNGNYFYFEIKNYDNDLDPKKTKLLISGYNKYFKEKQINPKNLTLAVCWVRANPKRFYFAGSSNLEEIQDKIDFNKITERDINDISNEEFEEIRRKLPSMSLMKIIN</sequence>
<proteinExistence type="predicted"/>
<evidence type="ECO:0000313" key="2">
    <source>
        <dbReference type="EMBL" id="MDW2906633.1"/>
    </source>
</evidence>
<keyword evidence="2" id="KW-0067">ATP-binding</keyword>
<evidence type="ECO:0000313" key="3">
    <source>
        <dbReference type="Proteomes" id="UP001282363"/>
    </source>
</evidence>
<dbReference type="EMBL" id="JAWPFH010000016">
    <property type="protein sequence ID" value="MDW2906633.1"/>
    <property type="molecule type" value="Genomic_DNA"/>
</dbReference>
<dbReference type="InterPro" id="IPR027417">
    <property type="entry name" value="P-loop_NTPase"/>
</dbReference>
<dbReference type="AlphaFoldDB" id="A0AAJ2P7W1"/>
<gene>
    <name evidence="2" type="ORF">R7U65_03340</name>
</gene>
<evidence type="ECO:0000259" key="1">
    <source>
        <dbReference type="Pfam" id="PF04851"/>
    </source>
</evidence>
<protein>
    <submittedName>
        <fullName evidence="2">DEAD/DEAH box helicase family protein</fullName>
    </submittedName>
</protein>
<feature type="domain" description="Helicase/UvrB N-terminal" evidence="1">
    <location>
        <begin position="1"/>
        <end position="218"/>
    </location>
</feature>
<dbReference type="GO" id="GO:0003677">
    <property type="term" value="F:DNA binding"/>
    <property type="evidence" value="ECO:0007669"/>
    <property type="project" value="InterPro"/>
</dbReference>
<dbReference type="GO" id="GO:0004386">
    <property type="term" value="F:helicase activity"/>
    <property type="evidence" value="ECO:0007669"/>
    <property type="project" value="UniProtKB-KW"/>
</dbReference>
<keyword evidence="2" id="KW-0547">Nucleotide-binding</keyword>
<dbReference type="GO" id="GO:0005524">
    <property type="term" value="F:ATP binding"/>
    <property type="evidence" value="ECO:0007669"/>
    <property type="project" value="InterPro"/>
</dbReference>
<dbReference type="SUPFAM" id="SSF52540">
    <property type="entry name" value="P-loop containing nucleoside triphosphate hydrolases"/>
    <property type="match status" value="1"/>
</dbReference>
<dbReference type="InterPro" id="IPR006935">
    <property type="entry name" value="Helicase/UvrB_N"/>
</dbReference>
<name>A0AAJ2P7W1_9BACT</name>
<reference evidence="2" key="1">
    <citation type="submission" date="2023-10" db="EMBL/GenBank/DDBJ databases">
        <title>Genome sequences of Mycoplasma ovipneumoniae isolated from goats.</title>
        <authorList>
            <person name="Spergser J."/>
        </authorList>
    </citation>
    <scope>NUCLEOTIDE SEQUENCE</scope>
    <source>
        <strain evidence="2">GL19</strain>
    </source>
</reference>
<dbReference type="GO" id="GO:0016787">
    <property type="term" value="F:hydrolase activity"/>
    <property type="evidence" value="ECO:0007669"/>
    <property type="project" value="InterPro"/>
</dbReference>
<dbReference type="Gene3D" id="3.40.50.300">
    <property type="entry name" value="P-loop containing nucleotide triphosphate hydrolases"/>
    <property type="match status" value="1"/>
</dbReference>
<keyword evidence="2" id="KW-0378">Hydrolase</keyword>
<comment type="caution">
    <text evidence="2">The sequence shown here is derived from an EMBL/GenBank/DDBJ whole genome shotgun (WGS) entry which is preliminary data.</text>
</comment>
<dbReference type="Pfam" id="PF04851">
    <property type="entry name" value="ResIII"/>
    <property type="match status" value="1"/>
</dbReference>
<organism evidence="2 3">
    <name type="scientific">Mesomycoplasma ovipneumoniae</name>
    <dbReference type="NCBI Taxonomy" id="29562"/>
    <lineage>
        <taxon>Bacteria</taxon>
        <taxon>Bacillati</taxon>
        <taxon>Mycoplasmatota</taxon>
        <taxon>Mycoplasmoidales</taxon>
        <taxon>Metamycoplasmataceae</taxon>
        <taxon>Mesomycoplasma</taxon>
    </lineage>
</organism>
<dbReference type="RefSeq" id="WP_318045622.1">
    <property type="nucleotide sequence ID" value="NZ_JAWPFG010000015.1"/>
</dbReference>
<dbReference type="Proteomes" id="UP001282363">
    <property type="component" value="Unassembled WGS sequence"/>
</dbReference>